<dbReference type="OrthoDB" id="205527at2759"/>
<dbReference type="CDD" id="cd06464">
    <property type="entry name" value="ACD_sHsps-like"/>
    <property type="match status" value="1"/>
</dbReference>
<dbReference type="EMBL" id="AZIL01000609">
    <property type="protein sequence ID" value="EWM26760.1"/>
    <property type="molecule type" value="Genomic_DNA"/>
</dbReference>
<protein>
    <submittedName>
        <fullName evidence="6">Heat shock protein hsp20</fullName>
    </submittedName>
</protein>
<accession>W7TIC4</accession>
<keyword evidence="1 6" id="KW-0346">Stress response</keyword>
<feature type="region of interest" description="Disordered" evidence="4">
    <location>
        <begin position="54"/>
        <end position="74"/>
    </location>
</feature>
<evidence type="ECO:0000256" key="1">
    <source>
        <dbReference type="ARBA" id="ARBA00023016"/>
    </source>
</evidence>
<evidence type="ECO:0000256" key="3">
    <source>
        <dbReference type="RuleBase" id="RU003616"/>
    </source>
</evidence>
<evidence type="ECO:0000256" key="4">
    <source>
        <dbReference type="SAM" id="MobiDB-lite"/>
    </source>
</evidence>
<reference evidence="6 7" key="1">
    <citation type="journal article" date="2014" name="Mol. Plant">
        <title>Chromosome Scale Genome Assembly and Transcriptome Profiling of Nannochloropsis gaditana in Nitrogen Depletion.</title>
        <authorList>
            <person name="Corteggiani Carpinelli E."/>
            <person name="Telatin A."/>
            <person name="Vitulo N."/>
            <person name="Forcato C."/>
            <person name="D'Angelo M."/>
            <person name="Schiavon R."/>
            <person name="Vezzi A."/>
            <person name="Giacometti G.M."/>
            <person name="Morosinotto T."/>
            <person name="Valle G."/>
        </authorList>
    </citation>
    <scope>NUCLEOTIDE SEQUENCE [LARGE SCALE GENOMIC DNA]</scope>
    <source>
        <strain evidence="6 7">B-31</strain>
    </source>
</reference>
<evidence type="ECO:0000313" key="7">
    <source>
        <dbReference type="Proteomes" id="UP000019335"/>
    </source>
</evidence>
<comment type="similarity">
    <text evidence="2 3">Belongs to the small heat shock protein (HSP20) family.</text>
</comment>
<dbReference type="InterPro" id="IPR002068">
    <property type="entry name" value="A-crystallin/Hsp20_dom"/>
</dbReference>
<dbReference type="Proteomes" id="UP000019335">
    <property type="component" value="Chromosome 8"/>
</dbReference>
<organism evidence="6 7">
    <name type="scientific">Nannochloropsis gaditana</name>
    <dbReference type="NCBI Taxonomy" id="72520"/>
    <lineage>
        <taxon>Eukaryota</taxon>
        <taxon>Sar</taxon>
        <taxon>Stramenopiles</taxon>
        <taxon>Ochrophyta</taxon>
        <taxon>Eustigmatophyceae</taxon>
        <taxon>Eustigmatales</taxon>
        <taxon>Monodopsidaceae</taxon>
        <taxon>Nannochloropsis</taxon>
    </lineage>
</organism>
<dbReference type="Pfam" id="PF00011">
    <property type="entry name" value="HSP20"/>
    <property type="match status" value="1"/>
</dbReference>
<proteinExistence type="inferred from homology"/>
<feature type="domain" description="SHSP" evidence="5">
    <location>
        <begin position="111"/>
        <end position="223"/>
    </location>
</feature>
<dbReference type="PANTHER" id="PTHR11527">
    <property type="entry name" value="HEAT-SHOCK PROTEIN 20 FAMILY MEMBER"/>
    <property type="match status" value="1"/>
</dbReference>
<evidence type="ECO:0000313" key="6">
    <source>
        <dbReference type="EMBL" id="EWM26760.1"/>
    </source>
</evidence>
<keyword evidence="7" id="KW-1185">Reference proteome</keyword>
<dbReference type="PROSITE" id="PS01031">
    <property type="entry name" value="SHSP"/>
    <property type="match status" value="1"/>
</dbReference>
<dbReference type="AlphaFoldDB" id="W7TIC4"/>
<evidence type="ECO:0000259" key="5">
    <source>
        <dbReference type="PROSITE" id="PS01031"/>
    </source>
</evidence>
<dbReference type="SUPFAM" id="SSF49764">
    <property type="entry name" value="HSP20-like chaperones"/>
    <property type="match status" value="1"/>
</dbReference>
<sequence>MFSQAFTPRKKPQVNMMRQSCRSLGHAGRAVTSAYSYRTTQPALPVRCLSSRATRSVAPRGSGNRHGQVVSRGPGGPPWANLGRIFDDMGMEVFNDPFFRPFFARGPGGAMEAAEVAMGLDIAETEKEYIVKAELPGVKKEDVKVTFHDGVLNISAERKQEAAGEDEHHRQHYSDFAYGKVSRSLRVPDAAEKDHVDAHLEDGVLTVKVKKGEDSKPQDIPIK</sequence>
<gene>
    <name evidence="6" type="ORF">Naga_100001g20</name>
</gene>
<dbReference type="InterPro" id="IPR008978">
    <property type="entry name" value="HSP20-like_chaperone"/>
</dbReference>
<name>W7TIC4_9STRA</name>
<dbReference type="InterPro" id="IPR031107">
    <property type="entry name" value="Small_HSP"/>
</dbReference>
<comment type="caution">
    <text evidence="6">The sequence shown here is derived from an EMBL/GenBank/DDBJ whole genome shotgun (WGS) entry which is preliminary data.</text>
</comment>
<dbReference type="Gene3D" id="2.60.40.790">
    <property type="match status" value="1"/>
</dbReference>
<evidence type="ECO:0000256" key="2">
    <source>
        <dbReference type="PROSITE-ProRule" id="PRU00285"/>
    </source>
</evidence>